<name>A0A9D0ZXK5_9FIRM</name>
<feature type="non-terminal residue" evidence="1">
    <location>
        <position position="96"/>
    </location>
</feature>
<reference evidence="1" key="1">
    <citation type="submission" date="2020-10" db="EMBL/GenBank/DDBJ databases">
        <authorList>
            <person name="Gilroy R."/>
        </authorList>
    </citation>
    <scope>NUCLEOTIDE SEQUENCE</scope>
    <source>
        <strain evidence="1">ChiSjej3B21-11622</strain>
    </source>
</reference>
<dbReference type="Proteomes" id="UP000886886">
    <property type="component" value="Unassembled WGS sequence"/>
</dbReference>
<dbReference type="EMBL" id="DVFT01000137">
    <property type="protein sequence ID" value="HIQ96675.1"/>
    <property type="molecule type" value="Genomic_DNA"/>
</dbReference>
<organism evidence="1 2">
    <name type="scientific">Candidatus Limivivens merdigallinarum</name>
    <dbReference type="NCBI Taxonomy" id="2840859"/>
    <lineage>
        <taxon>Bacteria</taxon>
        <taxon>Bacillati</taxon>
        <taxon>Bacillota</taxon>
        <taxon>Clostridia</taxon>
        <taxon>Lachnospirales</taxon>
        <taxon>Lachnospiraceae</taxon>
        <taxon>Lachnospiraceae incertae sedis</taxon>
        <taxon>Candidatus Limivivens</taxon>
    </lineage>
</organism>
<sequence>MRKTFNTDGYCDPEQNYMVDLSDRLRTIKGMVDEGKYFTINRARQYGKTTVLLALSDYLKNDYTVFSLDFQTISYADFETEQRFVAAFSREILDYR</sequence>
<dbReference type="InterPro" id="IPR027417">
    <property type="entry name" value="P-loop_NTPase"/>
</dbReference>
<evidence type="ECO:0000313" key="2">
    <source>
        <dbReference type="Proteomes" id="UP000886886"/>
    </source>
</evidence>
<evidence type="ECO:0000313" key="1">
    <source>
        <dbReference type="EMBL" id="HIQ96675.1"/>
    </source>
</evidence>
<dbReference type="Gene3D" id="3.40.50.300">
    <property type="entry name" value="P-loop containing nucleotide triphosphate hydrolases"/>
    <property type="match status" value="1"/>
</dbReference>
<proteinExistence type="predicted"/>
<gene>
    <name evidence="1" type="ORF">IAB26_08945</name>
</gene>
<accession>A0A9D0ZXK5</accession>
<dbReference type="SUPFAM" id="SSF52540">
    <property type="entry name" value="P-loop containing nucleoside triphosphate hydrolases"/>
    <property type="match status" value="1"/>
</dbReference>
<dbReference type="AlphaFoldDB" id="A0A9D0ZXK5"/>
<protein>
    <submittedName>
        <fullName evidence="1">9-O-acetyl-N-acetylneuraminate esterase</fullName>
    </submittedName>
</protein>
<reference evidence="1" key="2">
    <citation type="journal article" date="2021" name="PeerJ">
        <title>Extensive microbial diversity within the chicken gut microbiome revealed by metagenomics and culture.</title>
        <authorList>
            <person name="Gilroy R."/>
            <person name="Ravi A."/>
            <person name="Getino M."/>
            <person name="Pursley I."/>
            <person name="Horton D.L."/>
            <person name="Alikhan N.F."/>
            <person name="Baker D."/>
            <person name="Gharbi K."/>
            <person name="Hall N."/>
            <person name="Watson M."/>
            <person name="Adriaenssens E.M."/>
            <person name="Foster-Nyarko E."/>
            <person name="Jarju S."/>
            <person name="Secka A."/>
            <person name="Antonio M."/>
            <person name="Oren A."/>
            <person name="Chaudhuri R.R."/>
            <person name="La Ragione R."/>
            <person name="Hildebrand F."/>
            <person name="Pallen M.J."/>
        </authorList>
    </citation>
    <scope>NUCLEOTIDE SEQUENCE</scope>
    <source>
        <strain evidence="1">ChiSjej3B21-11622</strain>
    </source>
</reference>
<comment type="caution">
    <text evidence="1">The sequence shown here is derived from an EMBL/GenBank/DDBJ whole genome shotgun (WGS) entry which is preliminary data.</text>
</comment>